<dbReference type="InterPro" id="IPR055438">
    <property type="entry name" value="AstE_AspA_cat"/>
</dbReference>
<comment type="cofactor">
    <cofactor evidence="1">
        <name>Zn(2+)</name>
        <dbReference type="ChEBI" id="CHEBI:29105"/>
    </cofactor>
</comment>
<dbReference type="AlphaFoldDB" id="A0A7T0BXM3"/>
<keyword evidence="2" id="KW-0479">Metal-binding</keyword>
<reference evidence="6 7" key="1">
    <citation type="submission" date="2020-02" db="EMBL/GenBank/DDBJ databases">
        <title>Genomic and physiological characterization of two novel Nitrospinaceae genera.</title>
        <authorList>
            <person name="Mueller A.J."/>
            <person name="Jung M.-Y."/>
            <person name="Strachan C.R."/>
            <person name="Herbold C.W."/>
            <person name="Kirkegaard R.H."/>
            <person name="Daims H."/>
        </authorList>
    </citation>
    <scope>NUCLEOTIDE SEQUENCE [LARGE SCALE GENOMIC DNA]</scope>
    <source>
        <strain evidence="6">EB</strain>
    </source>
</reference>
<proteinExistence type="predicted"/>
<evidence type="ECO:0000256" key="4">
    <source>
        <dbReference type="ARBA" id="ARBA00022833"/>
    </source>
</evidence>
<accession>A0A7T0BXM3</accession>
<sequence>MKLNILDSIPDGFLDTVPEEMYKILDGPSLIQIEGEPGPPLFLATLLHGNESTGIQAIQKVIKFYNENGMRLPKPLNILVGNVEAARTKERHLEHQPDYNRIWNGGDLKENKFAQEVISLVKNSGPFASIDIHNTSGQNPHYSCVNKLDAPFINLANLFSETLVYFTRPKEVLSNAMAEFCPSITIEAGQPGDPSGIQHVYEFLKKCLRLEKIPLDWKGQYDPQVYHTIARVRVPPESKIGFGDDSQDKDFCFIEKLDQKNFHELPANSLIGWRSNPDMKLSVINESDEEIESDIFDYVEKEIRLKRSVVPSMFTTNENIVHQDCLGYFMERFAIDSNNRSI</sequence>
<protein>
    <submittedName>
        <fullName evidence="6">Peptidase M14</fullName>
    </submittedName>
</protein>
<keyword evidence="3" id="KW-0378">Hydrolase</keyword>
<evidence type="ECO:0000313" key="7">
    <source>
        <dbReference type="Proteomes" id="UP000594688"/>
    </source>
</evidence>
<dbReference type="CDD" id="cd06256">
    <property type="entry name" value="M14_ASTE_ASPA-like"/>
    <property type="match status" value="1"/>
</dbReference>
<evidence type="ECO:0000256" key="1">
    <source>
        <dbReference type="ARBA" id="ARBA00001947"/>
    </source>
</evidence>
<dbReference type="Gene3D" id="3.40.630.10">
    <property type="entry name" value="Zn peptidases"/>
    <property type="match status" value="1"/>
</dbReference>
<keyword evidence="4" id="KW-0862">Zinc</keyword>
<evidence type="ECO:0000256" key="3">
    <source>
        <dbReference type="ARBA" id="ARBA00022801"/>
    </source>
</evidence>
<dbReference type="GO" id="GO:0016788">
    <property type="term" value="F:hydrolase activity, acting on ester bonds"/>
    <property type="evidence" value="ECO:0007669"/>
    <property type="project" value="InterPro"/>
</dbReference>
<organism evidence="6 7">
    <name type="scientific">Candidatus Nitronauta litoralis</name>
    <dbReference type="NCBI Taxonomy" id="2705533"/>
    <lineage>
        <taxon>Bacteria</taxon>
        <taxon>Pseudomonadati</taxon>
        <taxon>Nitrospinota/Tectimicrobiota group</taxon>
        <taxon>Nitrospinota</taxon>
        <taxon>Nitrospinia</taxon>
        <taxon>Nitrospinales</taxon>
        <taxon>Nitrospinaceae</taxon>
        <taxon>Candidatus Nitronauta</taxon>
    </lineage>
</organism>
<dbReference type="SUPFAM" id="SSF53187">
    <property type="entry name" value="Zn-dependent exopeptidases"/>
    <property type="match status" value="1"/>
</dbReference>
<dbReference type="Pfam" id="PF24827">
    <property type="entry name" value="AstE_AspA_cat"/>
    <property type="match status" value="1"/>
</dbReference>
<feature type="domain" description="Succinylglutamate desuccinylase/Aspartoacylase catalytic" evidence="5">
    <location>
        <begin position="38"/>
        <end position="190"/>
    </location>
</feature>
<dbReference type="GO" id="GO:0046872">
    <property type="term" value="F:metal ion binding"/>
    <property type="evidence" value="ECO:0007669"/>
    <property type="project" value="UniProtKB-KW"/>
</dbReference>
<evidence type="ECO:0000259" key="5">
    <source>
        <dbReference type="Pfam" id="PF24827"/>
    </source>
</evidence>
<evidence type="ECO:0000256" key="2">
    <source>
        <dbReference type="ARBA" id="ARBA00022723"/>
    </source>
</evidence>
<dbReference type="EMBL" id="CP048685">
    <property type="protein sequence ID" value="QPJ62788.1"/>
    <property type="molecule type" value="Genomic_DNA"/>
</dbReference>
<evidence type="ECO:0000313" key="6">
    <source>
        <dbReference type="EMBL" id="QPJ62788.1"/>
    </source>
</evidence>
<dbReference type="Proteomes" id="UP000594688">
    <property type="component" value="Chromosome"/>
</dbReference>
<dbReference type="KEGG" id="nli:G3M70_13240"/>
<gene>
    <name evidence="6" type="ORF">G3M70_13240</name>
</gene>
<name>A0A7T0BXM3_9BACT</name>